<gene>
    <name evidence="1" type="ORF">SDC9_178861</name>
</gene>
<name>A0A645GXD8_9ZZZZ</name>
<dbReference type="EMBL" id="VSSQ01082897">
    <property type="protein sequence ID" value="MPN31387.1"/>
    <property type="molecule type" value="Genomic_DNA"/>
</dbReference>
<dbReference type="AlphaFoldDB" id="A0A645GXD8"/>
<reference evidence="1" key="1">
    <citation type="submission" date="2019-08" db="EMBL/GenBank/DDBJ databases">
        <authorList>
            <person name="Kucharzyk K."/>
            <person name="Murdoch R.W."/>
            <person name="Higgins S."/>
            <person name="Loffler F."/>
        </authorList>
    </citation>
    <scope>NUCLEOTIDE SEQUENCE</scope>
</reference>
<protein>
    <submittedName>
        <fullName evidence="1">Uncharacterized protein</fullName>
    </submittedName>
</protein>
<organism evidence="1">
    <name type="scientific">bioreactor metagenome</name>
    <dbReference type="NCBI Taxonomy" id="1076179"/>
    <lineage>
        <taxon>unclassified sequences</taxon>
        <taxon>metagenomes</taxon>
        <taxon>ecological metagenomes</taxon>
    </lineage>
</organism>
<comment type="caution">
    <text evidence="1">The sequence shown here is derived from an EMBL/GenBank/DDBJ whole genome shotgun (WGS) entry which is preliminary data.</text>
</comment>
<sequence length="109" mass="11810">MKKYESPKLEFERISLKEGIADGNCYSQLANKTNITRYYDPDGKGWVKFTLSGNNCGNSPGFSVSHVEVEGGGSFDPNTVSSTISSILNNNNNQFIGIEILPVEPGGMS</sequence>
<proteinExistence type="predicted"/>
<accession>A0A645GXD8</accession>
<evidence type="ECO:0000313" key="1">
    <source>
        <dbReference type="EMBL" id="MPN31387.1"/>
    </source>
</evidence>